<dbReference type="RefSeq" id="WP_344241895.1">
    <property type="nucleotide sequence ID" value="NZ_BAAAHH010000013.1"/>
</dbReference>
<comment type="caution">
    <text evidence="1">The sequence shown here is derived from an EMBL/GenBank/DDBJ whole genome shotgun (WGS) entry which is preliminary data.</text>
</comment>
<accession>A0ABN1R939</accession>
<name>A0ABN1R939_9ACTN</name>
<keyword evidence="2" id="KW-1185">Reference proteome</keyword>
<sequence length="194" mass="21438">MTKQAETPLPFRGWRKGRIPVTHAPEGQATIAEMKGRLLGSLDVHGLVDTPERLERGGWVGSGSYIRGRFRFLVPKEYTHLLVENSSNELPFFRWKAGFLTSEDCRELTGTVTGGCPDVLRHHGPATTALLEVGSGYAHVRHTRPDAAPEDRHHDIINFSKGPFRGRVEIPGPGLILIDTLVRWKLTVSSSPSA</sequence>
<evidence type="ECO:0008006" key="3">
    <source>
        <dbReference type="Google" id="ProtNLM"/>
    </source>
</evidence>
<dbReference type="Proteomes" id="UP001500665">
    <property type="component" value="Unassembled WGS sequence"/>
</dbReference>
<proteinExistence type="predicted"/>
<protein>
    <recommendedName>
        <fullName evidence="3">Scramblase</fullName>
    </recommendedName>
</protein>
<dbReference type="EMBL" id="BAAAHH010000013">
    <property type="protein sequence ID" value="GAA0953266.1"/>
    <property type="molecule type" value="Genomic_DNA"/>
</dbReference>
<reference evidence="1 2" key="1">
    <citation type="journal article" date="2019" name="Int. J. Syst. Evol. Microbiol.">
        <title>The Global Catalogue of Microorganisms (GCM) 10K type strain sequencing project: providing services to taxonomists for standard genome sequencing and annotation.</title>
        <authorList>
            <consortium name="The Broad Institute Genomics Platform"/>
            <consortium name="The Broad Institute Genome Sequencing Center for Infectious Disease"/>
            <person name="Wu L."/>
            <person name="Ma J."/>
        </authorList>
    </citation>
    <scope>NUCLEOTIDE SEQUENCE [LARGE SCALE GENOMIC DNA]</scope>
    <source>
        <strain evidence="1 2">JCM 10696</strain>
    </source>
</reference>
<evidence type="ECO:0000313" key="2">
    <source>
        <dbReference type="Proteomes" id="UP001500665"/>
    </source>
</evidence>
<gene>
    <name evidence="1" type="ORF">GCM10009550_34990</name>
</gene>
<evidence type="ECO:0000313" key="1">
    <source>
        <dbReference type="EMBL" id="GAA0953266.1"/>
    </source>
</evidence>
<organism evidence="1 2">
    <name type="scientific">Actinocorallia libanotica</name>
    <dbReference type="NCBI Taxonomy" id="46162"/>
    <lineage>
        <taxon>Bacteria</taxon>
        <taxon>Bacillati</taxon>
        <taxon>Actinomycetota</taxon>
        <taxon>Actinomycetes</taxon>
        <taxon>Streptosporangiales</taxon>
        <taxon>Thermomonosporaceae</taxon>
        <taxon>Actinocorallia</taxon>
    </lineage>
</organism>